<keyword evidence="2" id="KW-1185">Reference proteome</keyword>
<feature type="non-terminal residue" evidence="1">
    <location>
        <position position="299"/>
    </location>
</feature>
<dbReference type="AlphaFoldDB" id="A0A6G0VRB0"/>
<organism evidence="1 2">
    <name type="scientific">Aphis craccivora</name>
    <name type="common">Cowpea aphid</name>
    <dbReference type="NCBI Taxonomy" id="307492"/>
    <lineage>
        <taxon>Eukaryota</taxon>
        <taxon>Metazoa</taxon>
        <taxon>Ecdysozoa</taxon>
        <taxon>Arthropoda</taxon>
        <taxon>Hexapoda</taxon>
        <taxon>Insecta</taxon>
        <taxon>Pterygota</taxon>
        <taxon>Neoptera</taxon>
        <taxon>Paraneoptera</taxon>
        <taxon>Hemiptera</taxon>
        <taxon>Sternorrhyncha</taxon>
        <taxon>Aphidomorpha</taxon>
        <taxon>Aphidoidea</taxon>
        <taxon>Aphididae</taxon>
        <taxon>Aphidini</taxon>
        <taxon>Aphis</taxon>
        <taxon>Aphis</taxon>
    </lineage>
</organism>
<name>A0A6G0VRB0_APHCR</name>
<protein>
    <submittedName>
        <fullName evidence="1">Uncharacterized protein</fullName>
    </submittedName>
</protein>
<reference evidence="1 2" key="1">
    <citation type="submission" date="2019-08" db="EMBL/GenBank/DDBJ databases">
        <title>Whole genome of Aphis craccivora.</title>
        <authorList>
            <person name="Voronova N.V."/>
            <person name="Shulinski R.S."/>
            <person name="Bandarenka Y.V."/>
            <person name="Zhorov D.G."/>
            <person name="Warner D."/>
        </authorList>
    </citation>
    <scope>NUCLEOTIDE SEQUENCE [LARGE SCALE GENOMIC DNA]</scope>
    <source>
        <strain evidence="1">180601</strain>
        <tissue evidence="1">Whole Body</tissue>
    </source>
</reference>
<accession>A0A6G0VRB0</accession>
<sequence>MRRLILTPGQSGGAIPLIPIFAGLSALGSLMSGSANECYVIKNTKNQILTQIDDFNNVIDYFGVKSVKKITFDIGIDQIDFRKTIISNGTICFNVENSIGPLLGFEKKNYEPRMQCIDGYRSQKVTNLNSINSIKVTCNIARGSFNNHMSSHSIYEFSAGENIGSKLIQIPNNLIYYKLNKTNIDSITIQLVDQDHNPINNLGQVSDARKVNLTYNGFSYLFEQIRLEINGIKVDSTRVLSITSSIKGYLSDLLKLLLKIPSTFLSNAPIVVIDTSKQNASATASSVDIQLEIEVSESL</sequence>
<dbReference type="EMBL" id="VUJU01012927">
    <property type="protein sequence ID" value="KAF0706399.1"/>
    <property type="molecule type" value="Genomic_DNA"/>
</dbReference>
<evidence type="ECO:0000313" key="2">
    <source>
        <dbReference type="Proteomes" id="UP000478052"/>
    </source>
</evidence>
<dbReference type="Proteomes" id="UP000478052">
    <property type="component" value="Unassembled WGS sequence"/>
</dbReference>
<comment type="caution">
    <text evidence="1">The sequence shown here is derived from an EMBL/GenBank/DDBJ whole genome shotgun (WGS) entry which is preliminary data.</text>
</comment>
<gene>
    <name evidence="1" type="ORF">FWK35_00034574</name>
</gene>
<proteinExistence type="predicted"/>
<dbReference type="OrthoDB" id="6767358at2759"/>
<evidence type="ECO:0000313" key="1">
    <source>
        <dbReference type="EMBL" id="KAF0706399.1"/>
    </source>
</evidence>